<reference evidence="2 3" key="1">
    <citation type="submission" date="2022-06" db="EMBL/GenBank/DDBJ databases">
        <title>Rhizosaccharibacter gen. nov. sp. nov. KSS12, endophytic bacteria isolated from sugarcane.</title>
        <authorList>
            <person name="Pitiwittayakul N."/>
        </authorList>
    </citation>
    <scope>NUCLEOTIDE SEQUENCE [LARGE SCALE GENOMIC DNA]</scope>
    <source>
        <strain evidence="2 3">KSS12</strain>
    </source>
</reference>
<gene>
    <name evidence="2" type="ORF">NFI88_06560</name>
</gene>
<feature type="signal peptide" evidence="1">
    <location>
        <begin position="1"/>
        <end position="20"/>
    </location>
</feature>
<dbReference type="EMBL" id="JAMZEJ010000004">
    <property type="protein sequence ID" value="MCQ8240505.1"/>
    <property type="molecule type" value="Genomic_DNA"/>
</dbReference>
<evidence type="ECO:0000313" key="2">
    <source>
        <dbReference type="EMBL" id="MCQ8240505.1"/>
    </source>
</evidence>
<keyword evidence="3" id="KW-1185">Reference proteome</keyword>
<dbReference type="Proteomes" id="UP001524547">
    <property type="component" value="Unassembled WGS sequence"/>
</dbReference>
<evidence type="ECO:0000313" key="3">
    <source>
        <dbReference type="Proteomes" id="UP001524547"/>
    </source>
</evidence>
<keyword evidence="1" id="KW-0732">Signal</keyword>
<protein>
    <recommendedName>
        <fullName evidence="4">Secreted protein</fullName>
    </recommendedName>
</protein>
<evidence type="ECO:0008006" key="4">
    <source>
        <dbReference type="Google" id="ProtNLM"/>
    </source>
</evidence>
<name>A0ABT1VVY8_9PROT</name>
<feature type="chain" id="PRO_5045720659" description="Secreted protein" evidence="1">
    <location>
        <begin position="21"/>
        <end position="126"/>
    </location>
</feature>
<proteinExistence type="predicted"/>
<organism evidence="2 3">
    <name type="scientific">Rhizosaccharibacter radicis</name>
    <dbReference type="NCBI Taxonomy" id="2782605"/>
    <lineage>
        <taxon>Bacteria</taxon>
        <taxon>Pseudomonadati</taxon>
        <taxon>Pseudomonadota</taxon>
        <taxon>Alphaproteobacteria</taxon>
        <taxon>Acetobacterales</taxon>
        <taxon>Acetobacteraceae</taxon>
        <taxon>Rhizosaccharibacter</taxon>
    </lineage>
</organism>
<sequence length="126" mass="12449">MHIKPLLLTATLVAMAPALAGAKDFSQSLATAPSQVVPAAPGGNRSYLLLINVTPAGGPSAWCSFSLTNKTLPALAPNAPGSFELPAGGQGAGGLYEPSAAALVPDALWCVAASGTVALTALAVQR</sequence>
<comment type="caution">
    <text evidence="2">The sequence shown here is derived from an EMBL/GenBank/DDBJ whole genome shotgun (WGS) entry which is preliminary data.</text>
</comment>
<dbReference type="RefSeq" id="WP_422919254.1">
    <property type="nucleotide sequence ID" value="NZ_JAMZEJ010000004.1"/>
</dbReference>
<accession>A0ABT1VVY8</accession>
<evidence type="ECO:0000256" key="1">
    <source>
        <dbReference type="SAM" id="SignalP"/>
    </source>
</evidence>